<sequence>MKIILENSYEKLSETLAMIMISEMSKPGRVNVDFTDGVSPVGAYELVAKKVQEDPERYHNVHYYSHGESTYPPKSVAGMLKEQIFDPFMVPQENIHLIDVNDIYKQIHDIEAAGGLDLSVLGLGADAHFCVNFPDSTQFDKLIYKYEPKDYDWYEETRKKYGIDAFSGMVTFGFKMVAKTRRVVMIVNGTNKAQAVKDMLTQPISTHYPATILRCLDNFTLILDADAASLLTEEDIANAKL</sequence>
<dbReference type="InParanoid" id="A0A5R8Q8L8"/>
<dbReference type="InterPro" id="IPR037171">
    <property type="entry name" value="NagB/RpiA_transferase-like"/>
</dbReference>
<reference evidence="2 3" key="1">
    <citation type="submission" date="2019-05" db="EMBL/GenBank/DDBJ databases">
        <title>Culicoidintestinum kansasii gen. nov., sp. nov. from the gastrointestinal tract of the biting midge, Culicoides sonorensis.</title>
        <authorList>
            <person name="Neupane S."/>
            <person name="Ghosh A."/>
            <person name="Gunther S."/>
            <person name="Martin K."/>
            <person name="Zurek L."/>
        </authorList>
    </citation>
    <scope>NUCLEOTIDE SEQUENCE [LARGE SCALE GENOMIC DNA]</scope>
    <source>
        <strain evidence="2 3">CS-1</strain>
    </source>
</reference>
<protein>
    <recommendedName>
        <fullName evidence="1">Glucosamine/galactosamine-6-phosphate isomerase domain-containing protein</fullName>
    </recommendedName>
</protein>
<dbReference type="InterPro" id="IPR052960">
    <property type="entry name" value="GlcN6P_deaminase-like"/>
</dbReference>
<organism evidence="2 3">
    <name type="scientific">Culicoidibacter larvae</name>
    <dbReference type="NCBI Taxonomy" id="2579976"/>
    <lineage>
        <taxon>Bacteria</taxon>
        <taxon>Bacillati</taxon>
        <taxon>Bacillota</taxon>
        <taxon>Culicoidibacteria</taxon>
        <taxon>Culicoidibacterales</taxon>
        <taxon>Culicoidibacteraceae</taxon>
        <taxon>Culicoidibacter</taxon>
    </lineage>
</organism>
<dbReference type="AlphaFoldDB" id="A0A5R8Q8L8"/>
<dbReference type="Pfam" id="PF01182">
    <property type="entry name" value="Glucosamine_iso"/>
    <property type="match status" value="1"/>
</dbReference>
<proteinExistence type="predicted"/>
<dbReference type="RefSeq" id="WP_138192148.1">
    <property type="nucleotide sequence ID" value="NZ_VBWP01000011.1"/>
</dbReference>
<dbReference type="Gene3D" id="3.40.50.1360">
    <property type="match status" value="1"/>
</dbReference>
<dbReference type="PANTHER" id="PTHR42892:SF1">
    <property type="entry name" value="GLUCOSAMINE-6-PHOSPHATE ISOMERASE"/>
    <property type="match status" value="1"/>
</dbReference>
<dbReference type="PANTHER" id="PTHR42892">
    <property type="entry name" value="GLUCOSAMINE-6-PHOSPHATE DEAMINASE-LIKE PROTEIN BT_0258-RELATED"/>
    <property type="match status" value="1"/>
</dbReference>
<comment type="caution">
    <text evidence="2">The sequence shown here is derived from an EMBL/GenBank/DDBJ whole genome shotgun (WGS) entry which is preliminary data.</text>
</comment>
<dbReference type="InterPro" id="IPR006148">
    <property type="entry name" value="Glc/Gal-6P_isomerase"/>
</dbReference>
<evidence type="ECO:0000313" key="2">
    <source>
        <dbReference type="EMBL" id="TLG71519.1"/>
    </source>
</evidence>
<dbReference type="OrthoDB" id="9810967at2"/>
<accession>A0A5R8Q8L8</accession>
<dbReference type="GO" id="GO:0005975">
    <property type="term" value="P:carbohydrate metabolic process"/>
    <property type="evidence" value="ECO:0007669"/>
    <property type="project" value="InterPro"/>
</dbReference>
<keyword evidence="3" id="KW-1185">Reference proteome</keyword>
<name>A0A5R8Q8L8_9FIRM</name>
<gene>
    <name evidence="2" type="ORF">FEZ08_10515</name>
</gene>
<evidence type="ECO:0000259" key="1">
    <source>
        <dbReference type="Pfam" id="PF01182"/>
    </source>
</evidence>
<dbReference type="Proteomes" id="UP000306912">
    <property type="component" value="Unassembled WGS sequence"/>
</dbReference>
<dbReference type="EMBL" id="VBWP01000011">
    <property type="protein sequence ID" value="TLG71519.1"/>
    <property type="molecule type" value="Genomic_DNA"/>
</dbReference>
<dbReference type="SUPFAM" id="SSF100950">
    <property type="entry name" value="NagB/RpiA/CoA transferase-like"/>
    <property type="match status" value="1"/>
</dbReference>
<evidence type="ECO:0000313" key="3">
    <source>
        <dbReference type="Proteomes" id="UP000306912"/>
    </source>
</evidence>
<feature type="domain" description="Glucosamine/galactosamine-6-phosphate isomerase" evidence="1">
    <location>
        <begin position="9"/>
        <end position="214"/>
    </location>
</feature>